<keyword evidence="1" id="KW-1133">Transmembrane helix</keyword>
<reference evidence="3 4" key="1">
    <citation type="submission" date="2018-06" db="EMBL/GenBank/DDBJ databases">
        <title>Genomic Encyclopedia of Type Strains, Phase III (KMG-III): the genomes of soil and plant-associated and newly described type strains.</title>
        <authorList>
            <person name="Whitman W."/>
        </authorList>
    </citation>
    <scope>NUCLEOTIDE SEQUENCE [LARGE SCALE GENOMIC DNA]</scope>
    <source>
        <strain evidence="3 4">JC5</strain>
    </source>
</reference>
<keyword evidence="4" id="KW-1185">Reference proteome</keyword>
<feature type="transmembrane region" description="Helical" evidence="1">
    <location>
        <begin position="12"/>
        <end position="37"/>
    </location>
</feature>
<accession>A0ABX5PLS0</accession>
<dbReference type="Proteomes" id="UP000247584">
    <property type="component" value="Unassembled WGS sequence"/>
</dbReference>
<evidence type="ECO:0000256" key="1">
    <source>
        <dbReference type="SAM" id="Phobius"/>
    </source>
</evidence>
<protein>
    <submittedName>
        <fullName evidence="3">Uncharacterized protein</fullName>
    </submittedName>
</protein>
<organism evidence="3 4">
    <name type="scientific">Shewanella chilikensis</name>
    <dbReference type="NCBI Taxonomy" id="558541"/>
    <lineage>
        <taxon>Bacteria</taxon>
        <taxon>Pseudomonadati</taxon>
        <taxon>Pseudomonadota</taxon>
        <taxon>Gammaproteobacteria</taxon>
        <taxon>Alteromonadales</taxon>
        <taxon>Shewanellaceae</taxon>
        <taxon>Shewanella</taxon>
    </lineage>
</organism>
<evidence type="ECO:0000313" key="3">
    <source>
        <dbReference type="EMBL" id="PYE57561.1"/>
    </source>
</evidence>
<comment type="caution">
    <text evidence="3">The sequence shown here is derived from an EMBL/GenBank/DDBJ whole genome shotgun (WGS) entry which is preliminary data.</text>
</comment>
<keyword evidence="1" id="KW-0812">Transmembrane</keyword>
<dbReference type="EMBL" id="QJSY01000020">
    <property type="protein sequence ID" value="PYE57561.1"/>
    <property type="molecule type" value="Genomic_DNA"/>
</dbReference>
<evidence type="ECO:0000313" key="2">
    <source>
        <dbReference type="EMBL" id="PYE57553.1"/>
    </source>
</evidence>
<dbReference type="EMBL" id="QJSY01000020">
    <property type="protein sequence ID" value="PYE57553.1"/>
    <property type="molecule type" value="Genomic_DNA"/>
</dbReference>
<keyword evidence="1" id="KW-0472">Membrane</keyword>
<name>A0ABX5PLS0_9GAMM</name>
<gene>
    <name evidence="3" type="ORF">C8J23_12011</name>
    <name evidence="2" type="ORF">C8J23_1203</name>
</gene>
<evidence type="ECO:0000313" key="4">
    <source>
        <dbReference type="Proteomes" id="UP000247584"/>
    </source>
</evidence>
<proteinExistence type="predicted"/>
<sequence>MRMGRYRAHQELISLVIFISLIHEDISKVLLMVILLVQLQLMRGGISLIHMEILTT</sequence>